<keyword evidence="7" id="KW-1185">Reference proteome</keyword>
<keyword evidence="2" id="KW-0472">Membrane</keyword>
<proteinExistence type="predicted"/>
<dbReference type="GO" id="GO:0003677">
    <property type="term" value="F:DNA binding"/>
    <property type="evidence" value="ECO:0007669"/>
    <property type="project" value="UniProtKB-KW"/>
</dbReference>
<gene>
    <name evidence="5" type="ORF">GKD88_17240</name>
    <name evidence="4" type="ORF">GKE08_17360</name>
</gene>
<evidence type="ECO:0000256" key="2">
    <source>
        <dbReference type="SAM" id="Phobius"/>
    </source>
</evidence>
<keyword evidence="2" id="KW-0812">Transmembrane</keyword>
<dbReference type="PROSITE" id="PS50943">
    <property type="entry name" value="HTH_CROC1"/>
    <property type="match status" value="1"/>
</dbReference>
<dbReference type="CDD" id="cd00093">
    <property type="entry name" value="HTH_XRE"/>
    <property type="match status" value="1"/>
</dbReference>
<dbReference type="Proteomes" id="UP000480929">
    <property type="component" value="Unassembled WGS sequence"/>
</dbReference>
<dbReference type="AlphaFoldDB" id="A0A6N7SCQ4"/>
<keyword evidence="2" id="KW-1133">Transmembrane helix</keyword>
<dbReference type="SMART" id="SM00530">
    <property type="entry name" value="HTH_XRE"/>
    <property type="match status" value="1"/>
</dbReference>
<evidence type="ECO:0000313" key="5">
    <source>
        <dbReference type="EMBL" id="MSC34867.1"/>
    </source>
</evidence>
<dbReference type="InterPro" id="IPR010982">
    <property type="entry name" value="Lambda_DNA-bd_dom_sf"/>
</dbReference>
<keyword evidence="1" id="KW-0238">DNA-binding</keyword>
<dbReference type="SUPFAM" id="SSF47413">
    <property type="entry name" value="lambda repressor-like DNA-binding domains"/>
    <property type="match status" value="1"/>
</dbReference>
<evidence type="ECO:0000259" key="3">
    <source>
        <dbReference type="PROSITE" id="PS50943"/>
    </source>
</evidence>
<evidence type="ECO:0000313" key="6">
    <source>
        <dbReference type="Proteomes" id="UP000433575"/>
    </source>
</evidence>
<dbReference type="RefSeq" id="WP_154240464.1">
    <property type="nucleotide sequence ID" value="NZ_WKPI01000047.1"/>
</dbReference>
<feature type="transmembrane region" description="Helical" evidence="2">
    <location>
        <begin position="131"/>
        <end position="152"/>
    </location>
</feature>
<dbReference type="Proteomes" id="UP000433575">
    <property type="component" value="Unassembled WGS sequence"/>
</dbReference>
<accession>A0A6N7SCQ4</accession>
<dbReference type="PANTHER" id="PTHR46558:SF4">
    <property type="entry name" value="DNA-BIDING PHAGE PROTEIN"/>
    <property type="match status" value="1"/>
</dbReference>
<dbReference type="Pfam" id="PF01381">
    <property type="entry name" value="HTH_3"/>
    <property type="match status" value="1"/>
</dbReference>
<dbReference type="EMBL" id="WKPI01000047">
    <property type="protein sequence ID" value="MSC34867.1"/>
    <property type="molecule type" value="Genomic_DNA"/>
</dbReference>
<dbReference type="Gene3D" id="1.10.260.40">
    <property type="entry name" value="lambda repressor-like DNA-binding domains"/>
    <property type="match status" value="1"/>
</dbReference>
<comment type="caution">
    <text evidence="4">The sequence shown here is derived from an EMBL/GenBank/DDBJ whole genome shotgun (WGS) entry which is preliminary data.</text>
</comment>
<dbReference type="PANTHER" id="PTHR46558">
    <property type="entry name" value="TRACRIPTIONAL REGULATORY PROTEIN-RELATED-RELATED"/>
    <property type="match status" value="1"/>
</dbReference>
<protein>
    <submittedName>
        <fullName evidence="4">Helix-turn-helix domain-containing protein</fullName>
    </submittedName>
</protein>
<organism evidence="4 6">
    <name type="scientific">Holdemania massiliensis</name>
    <dbReference type="NCBI Taxonomy" id="1468449"/>
    <lineage>
        <taxon>Bacteria</taxon>
        <taxon>Bacillati</taxon>
        <taxon>Bacillota</taxon>
        <taxon>Erysipelotrichia</taxon>
        <taxon>Erysipelotrichales</taxon>
        <taxon>Erysipelotrichaceae</taxon>
        <taxon>Holdemania</taxon>
    </lineage>
</organism>
<name>A0A6N7SCQ4_9FIRM</name>
<evidence type="ECO:0000313" key="4">
    <source>
        <dbReference type="EMBL" id="MSA91096.1"/>
    </source>
</evidence>
<sequence>MNLAKKIKRLRQAAGLTPKQLAEQCSVPRYQISQWESGQAVPSADQLHILADIFNVSPAEFQDTEVFLNSEAAEEMPSLIEMNQKRQFRQQRQGWIAAAIVCLILAAGIGTLQLVSWIIVYPRGWEYIADWINPLLNLMLVGALTFSGSVFIKKTALRKIGAGAALFLIVGFSLQLQQALQQHPTTISLSENGRFWVVVKQDRNSGEASLCRSPYLLYRREQEAFPYPVEGKMKLQWLADDVCTITYRTTDYSVHQQIATFGDRGNPISYHNPISSISGEWSAAETAGTEWKIMTDREGIHLEKDGLQEDYAYSDCVPFGTLALALCREGQPQWSLVLGDDGILNEQDLFVEGQLILCPVAMQPTQPMNFVRNAPLPEVSFSESPEFSAEEAEVMLIEAMRQTIQTDPQLQQELPEGTMKLQTRSTDPVWLSLLTLTQQAEAYRVNGVDVRMEITSVQRLAGTAEDQLLEVKTAEWAVSPGNQGAGPTGEAFAMTYRIRLMQGQEAVLAAVIHTLTDGTTGLKLTEDEPILPKNELSHSFVSGAYDTTYMYVSRRSPAQALQFLLEQDFAEKTAVISEDGQQALLEEKGNQTLWLLYDGISEDRQNYRFWLVRCEGPDWKHSEDQVWSEGEYTVAIREES</sequence>
<dbReference type="InterPro" id="IPR001387">
    <property type="entry name" value="Cro/C1-type_HTH"/>
</dbReference>
<evidence type="ECO:0000313" key="7">
    <source>
        <dbReference type="Proteomes" id="UP000480929"/>
    </source>
</evidence>
<feature type="transmembrane region" description="Helical" evidence="2">
    <location>
        <begin position="159"/>
        <end position="176"/>
    </location>
</feature>
<evidence type="ECO:0000256" key="1">
    <source>
        <dbReference type="ARBA" id="ARBA00023125"/>
    </source>
</evidence>
<reference evidence="6 7" key="1">
    <citation type="journal article" date="2019" name="Nat. Med.">
        <title>A library of human gut bacterial isolates paired with longitudinal multiomics data enables mechanistic microbiome research.</title>
        <authorList>
            <person name="Poyet M."/>
            <person name="Groussin M."/>
            <person name="Gibbons S.M."/>
            <person name="Avila-Pacheco J."/>
            <person name="Jiang X."/>
            <person name="Kearney S.M."/>
            <person name="Perrotta A.R."/>
            <person name="Berdy B."/>
            <person name="Zhao S."/>
            <person name="Lieberman T.D."/>
            <person name="Swanson P.K."/>
            <person name="Smith M."/>
            <person name="Roesemann S."/>
            <person name="Alexander J.E."/>
            <person name="Rich S.A."/>
            <person name="Livny J."/>
            <person name="Vlamakis H."/>
            <person name="Clish C."/>
            <person name="Bullock K."/>
            <person name="Deik A."/>
            <person name="Scott J."/>
            <person name="Pierce K.A."/>
            <person name="Xavier R.J."/>
            <person name="Alm E.J."/>
        </authorList>
    </citation>
    <scope>NUCLEOTIDE SEQUENCE [LARGE SCALE GENOMIC DNA]</scope>
    <source>
        <strain evidence="4 6">BIOML-A4</strain>
        <strain evidence="5 7">BIOML-A5</strain>
    </source>
</reference>
<dbReference type="OrthoDB" id="9813152at2"/>
<feature type="domain" description="HTH cro/C1-type" evidence="3">
    <location>
        <begin position="7"/>
        <end position="61"/>
    </location>
</feature>
<dbReference type="EMBL" id="WKPJ01000044">
    <property type="protein sequence ID" value="MSA91096.1"/>
    <property type="molecule type" value="Genomic_DNA"/>
</dbReference>
<feature type="transmembrane region" description="Helical" evidence="2">
    <location>
        <begin position="95"/>
        <end position="119"/>
    </location>
</feature>